<organism evidence="10 11">
    <name type="scientific">Torulaspora globosa</name>
    <dbReference type="NCBI Taxonomy" id="48254"/>
    <lineage>
        <taxon>Eukaryota</taxon>
        <taxon>Fungi</taxon>
        <taxon>Dikarya</taxon>
        <taxon>Ascomycota</taxon>
        <taxon>Saccharomycotina</taxon>
        <taxon>Saccharomycetes</taxon>
        <taxon>Saccharomycetales</taxon>
        <taxon>Saccharomycetaceae</taxon>
        <taxon>Torulaspora</taxon>
    </lineage>
</organism>
<dbReference type="EC" id="4.2.1.93" evidence="8"/>
<dbReference type="NCBIfam" id="TIGR00196">
    <property type="entry name" value="yjeF_cterm"/>
    <property type="match status" value="1"/>
</dbReference>
<dbReference type="RefSeq" id="XP_037140144.1">
    <property type="nucleotide sequence ID" value="XM_037284248.1"/>
</dbReference>
<evidence type="ECO:0000256" key="8">
    <source>
        <dbReference type="HAMAP-Rule" id="MF_03157"/>
    </source>
</evidence>
<dbReference type="GO" id="GO:0110051">
    <property type="term" value="P:metabolite repair"/>
    <property type="evidence" value="ECO:0007669"/>
    <property type="project" value="TreeGrafter"/>
</dbReference>
<dbReference type="GO" id="GO:0005737">
    <property type="term" value="C:cytoplasm"/>
    <property type="evidence" value="ECO:0007669"/>
    <property type="project" value="UniProtKB-SubCell"/>
</dbReference>
<evidence type="ECO:0000256" key="4">
    <source>
        <dbReference type="ARBA" id="ARBA00022857"/>
    </source>
</evidence>
<dbReference type="OrthoDB" id="8110916at2759"/>
<comment type="function">
    <text evidence="8">Catalyzes the dehydration of the S-form of NAD(P)HX at the expense of ATP, which is converted to ADP. Together with NAD(P)HX epimerase, which catalyzes the epimerization of the S- and R-forms, the enzyme allows the repair of both epimers of NAD(P)HX, a damaged form of NAD(P)H that is a result of enzymatic or heat-dependent hydration.</text>
</comment>
<comment type="subcellular location">
    <subcellularLocation>
        <location evidence="8">Cytoplasm</location>
    </subcellularLocation>
</comment>
<evidence type="ECO:0000256" key="2">
    <source>
        <dbReference type="ARBA" id="ARBA00022741"/>
    </source>
</evidence>
<dbReference type="Gene3D" id="3.40.1190.20">
    <property type="match status" value="1"/>
</dbReference>
<dbReference type="FunFam" id="3.40.1190.20:FF:000023">
    <property type="entry name" value="ATP-dependent (S)-NAD(P)H-hydrate dehydratase"/>
    <property type="match status" value="1"/>
</dbReference>
<keyword evidence="11" id="KW-1185">Reference proteome</keyword>
<evidence type="ECO:0000256" key="5">
    <source>
        <dbReference type="ARBA" id="ARBA00023027"/>
    </source>
</evidence>
<dbReference type="PROSITE" id="PS01050">
    <property type="entry name" value="YJEF_C_2"/>
    <property type="match status" value="1"/>
</dbReference>
<feature type="binding site" evidence="8">
    <location>
        <position position="249"/>
    </location>
    <ligand>
        <name>(6S)-NADPHX</name>
        <dbReference type="ChEBI" id="CHEBI:64076"/>
    </ligand>
</feature>
<keyword evidence="6 8" id="KW-0456">Lyase</keyword>
<dbReference type="InterPro" id="IPR017953">
    <property type="entry name" value="Carbohydrate_kinase_pred_CS"/>
</dbReference>
<feature type="binding site" evidence="8">
    <location>
        <begin position="176"/>
        <end position="182"/>
    </location>
    <ligand>
        <name>(6S)-NADPHX</name>
        <dbReference type="ChEBI" id="CHEBI:64076"/>
    </ligand>
</feature>
<feature type="binding site" evidence="8">
    <location>
        <begin position="239"/>
        <end position="248"/>
    </location>
    <ligand>
        <name>ATP</name>
        <dbReference type="ChEBI" id="CHEBI:30616"/>
    </ligand>
</feature>
<dbReference type="GO" id="GO:0046496">
    <property type="term" value="P:nicotinamide nucleotide metabolic process"/>
    <property type="evidence" value="ECO:0007669"/>
    <property type="project" value="UniProtKB-UniRule"/>
</dbReference>
<evidence type="ECO:0000256" key="3">
    <source>
        <dbReference type="ARBA" id="ARBA00022840"/>
    </source>
</evidence>
<dbReference type="EMBL" id="CP059250">
    <property type="protein sequence ID" value="QLL33470.1"/>
    <property type="molecule type" value="Genomic_DNA"/>
</dbReference>
<dbReference type="PROSITE" id="PS51383">
    <property type="entry name" value="YJEF_C_3"/>
    <property type="match status" value="1"/>
</dbReference>
<dbReference type="Proteomes" id="UP000515788">
    <property type="component" value="Chromosome 5"/>
</dbReference>
<accession>A0A7G3ZIY4</accession>
<gene>
    <name evidence="10" type="ORF">HG536_0E03810</name>
</gene>
<feature type="binding site" evidence="8">
    <location>
        <position position="115"/>
    </location>
    <ligand>
        <name>(6S)-NADPHX</name>
        <dbReference type="ChEBI" id="CHEBI:64076"/>
    </ligand>
</feature>
<name>A0A7G3ZIY4_9SACH</name>
<comment type="similarity">
    <text evidence="8">Belongs to the NnrD/CARKD family.</text>
</comment>
<dbReference type="PANTHER" id="PTHR12592">
    <property type="entry name" value="ATP-DEPENDENT (S)-NAD(P)H-HYDRATE DEHYDRATASE FAMILY MEMBER"/>
    <property type="match status" value="1"/>
</dbReference>
<proteinExistence type="inferred from homology"/>
<evidence type="ECO:0000256" key="1">
    <source>
        <dbReference type="ARBA" id="ARBA00022553"/>
    </source>
</evidence>
<dbReference type="CDD" id="cd01171">
    <property type="entry name" value="YXKO-related"/>
    <property type="match status" value="1"/>
</dbReference>
<dbReference type="GO" id="GO:0047453">
    <property type="term" value="F:ATP-dependent NAD(P)H-hydrate dehydratase activity"/>
    <property type="evidence" value="ECO:0007669"/>
    <property type="project" value="UniProtKB-UniRule"/>
</dbReference>
<keyword evidence="3 8" id="KW-0067">ATP-binding</keyword>
<dbReference type="HAMAP" id="MF_01965">
    <property type="entry name" value="NADHX_dehydratase"/>
    <property type="match status" value="1"/>
</dbReference>
<dbReference type="PANTHER" id="PTHR12592:SF0">
    <property type="entry name" value="ATP-DEPENDENT (S)-NAD(P)H-HYDRATE DEHYDRATASE"/>
    <property type="match status" value="1"/>
</dbReference>
<dbReference type="GO" id="GO:0005524">
    <property type="term" value="F:ATP binding"/>
    <property type="evidence" value="ECO:0007669"/>
    <property type="project" value="UniProtKB-KW"/>
</dbReference>
<keyword evidence="2 8" id="KW-0547">Nucleotide-binding</keyword>
<keyword evidence="5 8" id="KW-0520">NAD</keyword>
<keyword evidence="8" id="KW-0963">Cytoplasm</keyword>
<feature type="binding site" evidence="8">
    <location>
        <begin position="211"/>
        <end position="215"/>
    </location>
    <ligand>
        <name>ATP</name>
        <dbReference type="ChEBI" id="CHEBI:30616"/>
    </ligand>
</feature>
<dbReference type="AlphaFoldDB" id="A0A7G3ZIY4"/>
<evidence type="ECO:0000256" key="6">
    <source>
        <dbReference type="ARBA" id="ARBA00023239"/>
    </source>
</evidence>
<protein>
    <recommendedName>
        <fullName evidence="8">ATP-dependent (S)-NAD(P)H-hydrate dehydratase</fullName>
        <ecNumber evidence="8">4.2.1.93</ecNumber>
    </recommendedName>
    <alternativeName>
        <fullName evidence="8">ATP-dependent NAD(P)HX dehydratase</fullName>
    </alternativeName>
</protein>
<feature type="domain" description="YjeF C-terminal" evidence="9">
    <location>
        <begin position="13"/>
        <end position="330"/>
    </location>
</feature>
<evidence type="ECO:0000313" key="10">
    <source>
        <dbReference type="EMBL" id="QLL33470.1"/>
    </source>
</evidence>
<dbReference type="GeneID" id="59326666"/>
<comment type="catalytic activity">
    <reaction evidence="7 8">
        <text>(6S)-NADPHX + ATP = ADP + phosphate + NADPH + H(+)</text>
        <dbReference type="Rhea" id="RHEA:32231"/>
        <dbReference type="ChEBI" id="CHEBI:15378"/>
        <dbReference type="ChEBI" id="CHEBI:30616"/>
        <dbReference type="ChEBI" id="CHEBI:43474"/>
        <dbReference type="ChEBI" id="CHEBI:57783"/>
        <dbReference type="ChEBI" id="CHEBI:64076"/>
        <dbReference type="ChEBI" id="CHEBI:456216"/>
        <dbReference type="EC" id="4.2.1.93"/>
    </reaction>
</comment>
<evidence type="ECO:0000313" key="11">
    <source>
        <dbReference type="Proteomes" id="UP000515788"/>
    </source>
</evidence>
<sequence>MSMLSKLTHRELIQLAQKRCITPLSPKFHKGQNGRVCIVGGCEDYTGAPYFSANATALIGCDMTHVICERDAAPVIKSYSPNLMVHPYLRTGQLGEMSKIKSLVSRVHVLVIGPGLGRDDGMLGSVKEIIRTVLDDHKGQIPIVIDADGLYLISHDQETREMLARFPRGRVIITPNVVEFKRIKDAVGGDSGSLEAGAYVASKLQCIVVEKGGEDKIFSPEPAPGAADGRSWLVNSVEGSNKRVGGQGDTLTGIIACMLAFSRARYDFKLCGDDAEKCDPRMEWLDYAMLSCYVGSTVTRECAKLAYKAKKRAMQTMDMNDRVGEVYDKLFG</sequence>
<keyword evidence="1 8" id="KW-0597">Phosphoprotein</keyword>
<dbReference type="Pfam" id="PF01256">
    <property type="entry name" value="Carb_kinase"/>
    <property type="match status" value="1"/>
</dbReference>
<dbReference type="InterPro" id="IPR000631">
    <property type="entry name" value="CARKD"/>
</dbReference>
<dbReference type="SUPFAM" id="SSF53613">
    <property type="entry name" value="Ribokinase-like"/>
    <property type="match status" value="1"/>
</dbReference>
<dbReference type="KEGG" id="tgb:HG536_0E03810"/>
<keyword evidence="4" id="KW-0521">NADP</keyword>
<comment type="cofactor">
    <cofactor evidence="8">
        <name>Mg(2+)</name>
        <dbReference type="ChEBI" id="CHEBI:18420"/>
    </cofactor>
</comment>
<evidence type="ECO:0000256" key="7">
    <source>
        <dbReference type="ARBA" id="ARBA00047472"/>
    </source>
</evidence>
<reference evidence="10 11" key="1">
    <citation type="submission" date="2020-06" db="EMBL/GenBank/DDBJ databases">
        <title>The yeast mating-type switching endonuclease HO is a domesticated member of an unorthodox homing genetic element family.</title>
        <authorList>
            <person name="Coughlan A.Y."/>
            <person name="Lombardi L."/>
            <person name="Braun-Galleani S."/>
            <person name="Martos A.R."/>
            <person name="Galeote V."/>
            <person name="Bigey F."/>
            <person name="Dequin S."/>
            <person name="Byrne K.P."/>
            <person name="Wolfe K.H."/>
        </authorList>
    </citation>
    <scope>NUCLEOTIDE SEQUENCE [LARGE SCALE GENOMIC DNA]</scope>
    <source>
        <strain evidence="10 11">CBS764</strain>
    </source>
</reference>
<evidence type="ECO:0000259" key="9">
    <source>
        <dbReference type="PROSITE" id="PS51383"/>
    </source>
</evidence>
<comment type="catalytic activity">
    <reaction evidence="8">
        <text>(6S)-NADHX + ATP = ADP + phosphate + NADH + H(+)</text>
        <dbReference type="Rhea" id="RHEA:19017"/>
        <dbReference type="ChEBI" id="CHEBI:15378"/>
        <dbReference type="ChEBI" id="CHEBI:30616"/>
        <dbReference type="ChEBI" id="CHEBI:43474"/>
        <dbReference type="ChEBI" id="CHEBI:57945"/>
        <dbReference type="ChEBI" id="CHEBI:64074"/>
        <dbReference type="ChEBI" id="CHEBI:456216"/>
        <dbReference type="EC" id="4.2.1.93"/>
    </reaction>
</comment>
<dbReference type="InterPro" id="IPR029056">
    <property type="entry name" value="Ribokinase-like"/>
</dbReference>